<organism evidence="1 2">
    <name type="scientific">Gaetbulibacter aquiaggeris</name>
    <dbReference type="NCBI Taxonomy" id="1735373"/>
    <lineage>
        <taxon>Bacteria</taxon>
        <taxon>Pseudomonadati</taxon>
        <taxon>Bacteroidota</taxon>
        <taxon>Flavobacteriia</taxon>
        <taxon>Flavobacteriales</taxon>
        <taxon>Flavobacteriaceae</taxon>
        <taxon>Gaetbulibacter</taxon>
    </lineage>
</organism>
<name>A0ABW7MTZ5_9FLAO</name>
<dbReference type="InterPro" id="IPR011042">
    <property type="entry name" value="6-blade_b-propeller_TolB-like"/>
</dbReference>
<reference evidence="1 2" key="1">
    <citation type="submission" date="2024-02" db="EMBL/GenBank/DDBJ databases">
        <title>A Gaetbulibacter species isolated from tidal flats and genomic insights of their niches.</title>
        <authorList>
            <person name="Ye Y."/>
        </authorList>
    </citation>
    <scope>NUCLEOTIDE SEQUENCE [LARGE SCALE GENOMIC DNA]</scope>
    <source>
        <strain evidence="1 2">KEM-8</strain>
    </source>
</reference>
<dbReference type="EMBL" id="JBAWKC010000007">
    <property type="protein sequence ID" value="MFH6770290.1"/>
    <property type="molecule type" value="Genomic_DNA"/>
</dbReference>
<dbReference type="Pfam" id="PF07676">
    <property type="entry name" value="PD40"/>
    <property type="match status" value="1"/>
</dbReference>
<dbReference type="Gene3D" id="2.120.10.30">
    <property type="entry name" value="TolB, C-terminal domain"/>
    <property type="match status" value="1"/>
</dbReference>
<dbReference type="InterPro" id="IPR011659">
    <property type="entry name" value="WD40"/>
</dbReference>
<dbReference type="RefSeq" id="WP_395439507.1">
    <property type="nucleotide sequence ID" value="NZ_JBAWKC010000007.1"/>
</dbReference>
<evidence type="ECO:0008006" key="3">
    <source>
        <dbReference type="Google" id="ProtNLM"/>
    </source>
</evidence>
<proteinExistence type="predicted"/>
<gene>
    <name evidence="1" type="ORF">V8G56_16185</name>
</gene>
<dbReference type="SUPFAM" id="SSF82171">
    <property type="entry name" value="DPP6 N-terminal domain-like"/>
    <property type="match status" value="1"/>
</dbReference>
<keyword evidence="2" id="KW-1185">Reference proteome</keyword>
<evidence type="ECO:0000313" key="1">
    <source>
        <dbReference type="EMBL" id="MFH6770290.1"/>
    </source>
</evidence>
<comment type="caution">
    <text evidence="1">The sequence shown here is derived from an EMBL/GenBank/DDBJ whole genome shotgun (WGS) entry which is preliminary data.</text>
</comment>
<dbReference type="Proteomes" id="UP001610104">
    <property type="component" value="Unassembled WGS sequence"/>
</dbReference>
<accession>A0ABW7MTZ5</accession>
<sequence>MDFLTVKIPDNIPIEFRPCDIPNDRLIHKGTFSPSLDEYYFTISDKQFERFDVYVQKKESGSWSEPERAYFNSIYSDHGMSFSPDGNTLYFSSTRPTGIDGIPETWHIWKSMKVDGKWSEPEFVNIPNLINKLTSHPSVSNSGTMYFHASNLDYSEMDIYFSKQVNGIFESAQKASIKIDTPIEKCTPYISPTEDYLIFASVGEELDLIVTYKDDFGQWTNTKKLNEKINDKGQGNPYVTTDDKYLFFTAIDSTSGTWKIKWVNIENELKVN</sequence>
<protein>
    <recommendedName>
        <fullName evidence="3">WD40 repeat protein</fullName>
    </recommendedName>
</protein>
<evidence type="ECO:0000313" key="2">
    <source>
        <dbReference type="Proteomes" id="UP001610104"/>
    </source>
</evidence>